<protein>
    <submittedName>
        <fullName evidence="1">Uncharacterized protein</fullName>
    </submittedName>
</protein>
<reference evidence="1 2" key="1">
    <citation type="journal article" date="2024" name="G3 (Bethesda)">
        <title>Genome assembly of Hibiscus sabdariffa L. provides insights into metabolisms of medicinal natural products.</title>
        <authorList>
            <person name="Kim T."/>
        </authorList>
    </citation>
    <scope>NUCLEOTIDE SEQUENCE [LARGE SCALE GENOMIC DNA]</scope>
    <source>
        <strain evidence="1">TK-2024</strain>
        <tissue evidence="1">Old leaves</tissue>
    </source>
</reference>
<organism evidence="1 2">
    <name type="scientific">Hibiscus sabdariffa</name>
    <name type="common">roselle</name>
    <dbReference type="NCBI Taxonomy" id="183260"/>
    <lineage>
        <taxon>Eukaryota</taxon>
        <taxon>Viridiplantae</taxon>
        <taxon>Streptophyta</taxon>
        <taxon>Embryophyta</taxon>
        <taxon>Tracheophyta</taxon>
        <taxon>Spermatophyta</taxon>
        <taxon>Magnoliopsida</taxon>
        <taxon>eudicotyledons</taxon>
        <taxon>Gunneridae</taxon>
        <taxon>Pentapetalae</taxon>
        <taxon>rosids</taxon>
        <taxon>malvids</taxon>
        <taxon>Malvales</taxon>
        <taxon>Malvaceae</taxon>
        <taxon>Malvoideae</taxon>
        <taxon>Hibiscus</taxon>
    </lineage>
</organism>
<evidence type="ECO:0000313" key="1">
    <source>
        <dbReference type="EMBL" id="KAK8488153.1"/>
    </source>
</evidence>
<name>A0ABR2A577_9ROSI</name>
<dbReference type="Proteomes" id="UP001472677">
    <property type="component" value="Unassembled WGS sequence"/>
</dbReference>
<dbReference type="EMBL" id="JBBPBM010001028">
    <property type="protein sequence ID" value="KAK8488153.1"/>
    <property type="molecule type" value="Genomic_DNA"/>
</dbReference>
<accession>A0ABR2A577</accession>
<gene>
    <name evidence="1" type="ORF">V6N12_073290</name>
</gene>
<comment type="caution">
    <text evidence="1">The sequence shown here is derived from an EMBL/GenBank/DDBJ whole genome shotgun (WGS) entry which is preliminary data.</text>
</comment>
<keyword evidence="2" id="KW-1185">Reference proteome</keyword>
<sequence>MRSFDISGKSELKRSAVADNVSGTSSGMFIAKEKDTIVAGIEAKISTWTFFPKAPLAPTMLLSGSWCLSTIGRQRHD</sequence>
<proteinExistence type="predicted"/>
<evidence type="ECO:0000313" key="2">
    <source>
        <dbReference type="Proteomes" id="UP001472677"/>
    </source>
</evidence>